<comment type="caution">
    <text evidence="2">The sequence shown here is derived from an EMBL/GenBank/DDBJ whole genome shotgun (WGS) entry which is preliminary data.</text>
</comment>
<feature type="non-terminal residue" evidence="2">
    <location>
        <position position="1"/>
    </location>
</feature>
<proteinExistence type="predicted"/>
<evidence type="ECO:0000313" key="2">
    <source>
        <dbReference type="EMBL" id="GKT28296.1"/>
    </source>
</evidence>
<gene>
    <name evidence="2" type="ORF">ADUPG1_000564</name>
</gene>
<evidence type="ECO:0000313" key="3">
    <source>
        <dbReference type="Proteomes" id="UP001057375"/>
    </source>
</evidence>
<sequence>YNMVARMPEYQPSESSESVDLSKMYVVVTENLLKVIRKIESTISHSFSLHTFDTIAGCVRRMHGSHIEMINKTILDFSQHCLSKNLEDFTPFVIQIMGVLVREQLKRETQRIASSGGGSVVIPKSFDMFFGNIMNKSLWKGPMIPALTTVVESFISSAPAYILTHSSSDTPTILRLCKLAANLARIPMREGEGFSILTHICLYILFPNPNSTLSRVHSISCSSSSLSSLPDSLLSSSAGLPSERQEIIREGLCSFITTAITRLVKEHKEAEEKGTNSPAARRRLSLSTHLCMFICMLFARVKNVAWVIQWCGGLDQFVDLMFIVLANVVEKGVDIASRATVLVGVSRLLCHQHVLKEIGHHSKGEAVVLLFACLLTCGFEAGGIVLPGRHPGAQSKGKGDKKEKEIEEFLMECRSKGLSRLLCHQHVLKEIGHHSKGEAVVLLFACLLTCGFEAGGIVLPGRHPGAQSKGKGDKKEKEIEEFLMECRSKGRKLQDHEGMGYRASFSMLSEVSKGRISDTVFDVFKHSCKDEMGADKGGYVTADLKTTILRLLKPQMQFVQRLASHGGLPEKAKGFLGQLWRLLND</sequence>
<accession>A0ABQ5K6V7</accession>
<dbReference type="Pfam" id="PF03378">
    <property type="entry name" value="CAS_CSE1"/>
    <property type="match status" value="1"/>
</dbReference>
<evidence type="ECO:0000259" key="1">
    <source>
        <dbReference type="Pfam" id="PF03378"/>
    </source>
</evidence>
<dbReference type="Proteomes" id="UP001057375">
    <property type="component" value="Unassembled WGS sequence"/>
</dbReference>
<dbReference type="InterPro" id="IPR011989">
    <property type="entry name" value="ARM-like"/>
</dbReference>
<dbReference type="Gene3D" id="1.25.10.10">
    <property type="entry name" value="Leucine-rich Repeat Variant"/>
    <property type="match status" value="1"/>
</dbReference>
<feature type="domain" description="Exportin-2 C-terminal" evidence="1">
    <location>
        <begin position="27"/>
        <end position="202"/>
    </location>
</feature>
<dbReference type="InterPro" id="IPR005043">
    <property type="entry name" value="XPO2_C"/>
</dbReference>
<organism evidence="2 3">
    <name type="scientific">Aduncisulcus paluster</name>
    <dbReference type="NCBI Taxonomy" id="2918883"/>
    <lineage>
        <taxon>Eukaryota</taxon>
        <taxon>Metamonada</taxon>
        <taxon>Carpediemonas-like organisms</taxon>
        <taxon>Aduncisulcus</taxon>
    </lineage>
</organism>
<dbReference type="EMBL" id="BQXS01000223">
    <property type="protein sequence ID" value="GKT28296.1"/>
    <property type="molecule type" value="Genomic_DNA"/>
</dbReference>
<keyword evidence="3" id="KW-1185">Reference proteome</keyword>
<protein>
    <recommendedName>
        <fullName evidence="1">Exportin-2 C-terminal domain-containing protein</fullName>
    </recommendedName>
</protein>
<reference evidence="2" key="1">
    <citation type="submission" date="2022-03" db="EMBL/GenBank/DDBJ databases">
        <title>Draft genome sequence of Aduncisulcus paluster, a free-living microaerophilic Fornicata.</title>
        <authorList>
            <person name="Yuyama I."/>
            <person name="Kume K."/>
            <person name="Tamura T."/>
            <person name="Inagaki Y."/>
            <person name="Hashimoto T."/>
        </authorList>
    </citation>
    <scope>NUCLEOTIDE SEQUENCE</scope>
    <source>
        <strain evidence="2">NY0171</strain>
    </source>
</reference>
<name>A0ABQ5K6V7_9EUKA</name>